<protein>
    <recommendedName>
        <fullName evidence="2">EF-hand domain-containing protein</fullName>
    </recommendedName>
</protein>
<gene>
    <name evidence="4" type="ORF">JXQ802_LOCUS3468</name>
    <name evidence="5" type="ORF">JXQ802_LOCUS3530</name>
    <name evidence="3" type="ORF">PYM288_LOCUS3312</name>
    <name evidence="7" type="ORF">RFH988_LOCUS7696</name>
    <name evidence="6" type="ORF">SEV965_LOCUS2123</name>
    <name evidence="8" type="ORF">ZHD862_LOCUS8256</name>
</gene>
<dbReference type="OrthoDB" id="293868at2759"/>
<dbReference type="InterPro" id="IPR018247">
    <property type="entry name" value="EF_Hand_1_Ca_BS"/>
</dbReference>
<dbReference type="InterPro" id="IPR002048">
    <property type="entry name" value="EF_hand_dom"/>
</dbReference>
<evidence type="ECO:0000313" key="5">
    <source>
        <dbReference type="EMBL" id="CAF0786922.1"/>
    </source>
</evidence>
<dbReference type="EMBL" id="CAJNOL010000047">
    <property type="protein sequence ID" value="CAF0785844.1"/>
    <property type="molecule type" value="Genomic_DNA"/>
</dbReference>
<evidence type="ECO:0000313" key="6">
    <source>
        <dbReference type="EMBL" id="CAF0831136.1"/>
    </source>
</evidence>
<dbReference type="EMBL" id="CAJNOT010000263">
    <property type="protein sequence ID" value="CAF0918372.1"/>
    <property type="molecule type" value="Genomic_DNA"/>
</dbReference>
<dbReference type="EMBL" id="CAJNOU010000046">
    <property type="protein sequence ID" value="CAF0831136.1"/>
    <property type="molecule type" value="Genomic_DNA"/>
</dbReference>
<keyword evidence="9" id="KW-1185">Reference proteome</keyword>
<dbReference type="EMBL" id="CAJNOO010000247">
    <property type="protein sequence ID" value="CAF0875632.1"/>
    <property type="molecule type" value="Genomic_DNA"/>
</dbReference>
<dbReference type="Pfam" id="PF13499">
    <property type="entry name" value="EF-hand_7"/>
    <property type="match status" value="1"/>
</dbReference>
<reference evidence="5" key="1">
    <citation type="submission" date="2021-02" db="EMBL/GenBank/DDBJ databases">
        <authorList>
            <person name="Nowell W R."/>
        </authorList>
    </citation>
    <scope>NUCLEOTIDE SEQUENCE</scope>
</reference>
<evidence type="ECO:0000313" key="8">
    <source>
        <dbReference type="EMBL" id="CAF0918372.1"/>
    </source>
</evidence>
<accession>A0A813RSL3</accession>
<dbReference type="Proteomes" id="UP000663870">
    <property type="component" value="Unassembled WGS sequence"/>
</dbReference>
<dbReference type="Gene3D" id="1.10.238.10">
    <property type="entry name" value="EF-hand"/>
    <property type="match status" value="1"/>
</dbReference>
<dbReference type="EMBL" id="CAJNOL010000048">
    <property type="protein sequence ID" value="CAF0786922.1"/>
    <property type="molecule type" value="Genomic_DNA"/>
</dbReference>
<dbReference type="EMBL" id="CAJNOH010000025">
    <property type="protein sequence ID" value="CAF0775046.1"/>
    <property type="molecule type" value="Genomic_DNA"/>
</dbReference>
<dbReference type="Proteomes" id="UP000663854">
    <property type="component" value="Unassembled WGS sequence"/>
</dbReference>
<dbReference type="Proteomes" id="UP000663864">
    <property type="component" value="Unassembled WGS sequence"/>
</dbReference>
<dbReference type="AlphaFoldDB" id="A0A813RSL3"/>
<dbReference type="CDD" id="cd00051">
    <property type="entry name" value="EFh"/>
    <property type="match status" value="1"/>
</dbReference>
<dbReference type="InterPro" id="IPR011992">
    <property type="entry name" value="EF-hand-dom_pair"/>
</dbReference>
<comment type="caution">
    <text evidence="5">The sequence shown here is derived from an EMBL/GenBank/DDBJ whole genome shotgun (WGS) entry which is preliminary data.</text>
</comment>
<dbReference type="Proteomes" id="UP000663889">
    <property type="component" value="Unassembled WGS sequence"/>
</dbReference>
<dbReference type="GO" id="GO:0005509">
    <property type="term" value="F:calcium ion binding"/>
    <property type="evidence" value="ECO:0007669"/>
    <property type="project" value="InterPro"/>
</dbReference>
<dbReference type="PROSITE" id="PS50222">
    <property type="entry name" value="EF_HAND_2"/>
    <property type="match status" value="1"/>
</dbReference>
<feature type="domain" description="EF-hand" evidence="2">
    <location>
        <begin position="40"/>
        <end position="71"/>
    </location>
</feature>
<evidence type="ECO:0000313" key="9">
    <source>
        <dbReference type="Proteomes" id="UP000663870"/>
    </source>
</evidence>
<sequence>MSTAKSSSTDLRSEFDRLDCDKDGFITIQEFRAYYAQKNTDQSTIEKAFAEIDADKDGLVTFEEFQRAYKQ</sequence>
<evidence type="ECO:0000313" key="4">
    <source>
        <dbReference type="EMBL" id="CAF0785844.1"/>
    </source>
</evidence>
<evidence type="ECO:0000313" key="7">
    <source>
        <dbReference type="EMBL" id="CAF0875632.1"/>
    </source>
</evidence>
<dbReference type="SMART" id="SM00054">
    <property type="entry name" value="EFh"/>
    <property type="match status" value="2"/>
</dbReference>
<dbReference type="SUPFAM" id="SSF47473">
    <property type="entry name" value="EF-hand"/>
    <property type="match status" value="1"/>
</dbReference>
<evidence type="ECO:0000259" key="2">
    <source>
        <dbReference type="PROSITE" id="PS50222"/>
    </source>
</evidence>
<name>A0A813RSL3_9BILA</name>
<keyword evidence="1" id="KW-0106">Calcium</keyword>
<dbReference type="Proteomes" id="UP000663882">
    <property type="component" value="Unassembled WGS sequence"/>
</dbReference>
<proteinExistence type="predicted"/>
<evidence type="ECO:0000313" key="3">
    <source>
        <dbReference type="EMBL" id="CAF0775046.1"/>
    </source>
</evidence>
<dbReference type="PROSITE" id="PS00018">
    <property type="entry name" value="EF_HAND_1"/>
    <property type="match status" value="1"/>
</dbReference>
<organism evidence="5 9">
    <name type="scientific">Rotaria sordida</name>
    <dbReference type="NCBI Taxonomy" id="392033"/>
    <lineage>
        <taxon>Eukaryota</taxon>
        <taxon>Metazoa</taxon>
        <taxon>Spiralia</taxon>
        <taxon>Gnathifera</taxon>
        <taxon>Rotifera</taxon>
        <taxon>Eurotatoria</taxon>
        <taxon>Bdelloidea</taxon>
        <taxon>Philodinida</taxon>
        <taxon>Philodinidae</taxon>
        <taxon>Rotaria</taxon>
    </lineage>
</organism>
<evidence type="ECO:0000256" key="1">
    <source>
        <dbReference type="ARBA" id="ARBA00022837"/>
    </source>
</evidence>